<sequence>MKNSSPETNVRHEAIRILRAIDEQEVFARELLSERCSRGDLSERDKGLLTELTNGVIRHRLTLDTIISSFSKIPLARIEPWIIYALRLGLYQIIFLDRIPSSAAVNTSVELVKKLTRRTDATRFTNAVLRSIERSIQKKSAPASEITDPRKALYRRENTWCTFHVPLFPSPDEALSSYLAMNYSHPEWLIQRWLSRYGKEKTMEICRSNNRAPELFLRINQRKISIREFTALLDQKGIPSHTVGNAVVVGDTAVSEIPGFAEGLFFVQDISAMKAAEFLKVDKSHTVLDLCAAPGGKTTHIAELLEGTGWIYAMDISPSRLQLVKENCRRMGIHNVSLVCGDASEDGAPFQMQFDRVLIDAPCSNTGVLARRAEARWRLKEGDIESLASLQYSILTAGAALMKPDGYLVYSTCSIEPEENQAIIKKFITQQDLGQILPIRGGEDGNKKTCEKTKTFHRHSADNEFSFYLDAEEYHLPGMTVGDGGYLARLCKRRPGR</sequence>
<feature type="binding site" evidence="13">
    <location>
        <position position="315"/>
    </location>
    <ligand>
        <name>S-adenosyl-L-methionine</name>
        <dbReference type="ChEBI" id="CHEBI:59789"/>
    </ligand>
</feature>
<proteinExistence type="inferred from homology"/>
<dbReference type="InterPro" id="IPR054728">
    <property type="entry name" value="RsmB-like_ferredoxin"/>
</dbReference>
<keyword evidence="6 13" id="KW-0489">Methyltransferase</keyword>
<evidence type="ECO:0000256" key="4">
    <source>
        <dbReference type="ARBA" id="ARBA00022490"/>
    </source>
</evidence>
<dbReference type="PRINTS" id="PR02008">
    <property type="entry name" value="RCMTFAMILY"/>
</dbReference>
<feature type="binding site" evidence="13">
    <location>
        <begin position="291"/>
        <end position="297"/>
    </location>
    <ligand>
        <name>S-adenosyl-L-methionine</name>
        <dbReference type="ChEBI" id="CHEBI:59789"/>
    </ligand>
</feature>
<comment type="similarity">
    <text evidence="13">Belongs to the class I-like SAM-binding methyltransferase superfamily. RsmB/NOP family.</text>
</comment>
<feature type="binding site" evidence="13">
    <location>
        <position position="342"/>
    </location>
    <ligand>
        <name>S-adenosyl-L-methionine</name>
        <dbReference type="ChEBI" id="CHEBI:59789"/>
    </ligand>
</feature>
<dbReference type="InterPro" id="IPR023267">
    <property type="entry name" value="RCMT"/>
</dbReference>
<evidence type="ECO:0000256" key="2">
    <source>
        <dbReference type="ARBA" id="ARBA00004496"/>
    </source>
</evidence>
<evidence type="ECO:0000256" key="11">
    <source>
        <dbReference type="ARBA" id="ARBA00031088"/>
    </source>
</evidence>
<dbReference type="Gene3D" id="3.30.70.1170">
    <property type="entry name" value="Sun protein, domain 3"/>
    <property type="match status" value="1"/>
</dbReference>
<dbReference type="PROSITE" id="PS51686">
    <property type="entry name" value="SAM_MT_RSMB_NOP"/>
    <property type="match status" value="1"/>
</dbReference>
<feature type="domain" description="SAM-dependent MTase RsmB/NOP-type" evidence="14">
    <location>
        <begin position="191"/>
        <end position="493"/>
    </location>
</feature>
<dbReference type="Proteomes" id="UP000034954">
    <property type="component" value="Unassembled WGS sequence"/>
</dbReference>
<dbReference type="GO" id="GO:0003723">
    <property type="term" value="F:RNA binding"/>
    <property type="evidence" value="ECO:0007669"/>
    <property type="project" value="UniProtKB-UniRule"/>
</dbReference>
<dbReference type="Gene3D" id="1.10.940.10">
    <property type="entry name" value="NusB-like"/>
    <property type="match status" value="1"/>
</dbReference>
<comment type="function">
    <text evidence="1">Specifically methylates the cytosine at position 967 (m5C967) of 16S rRNA.</text>
</comment>
<organism evidence="15 16">
    <name type="scientific">Candidatus Brocadia fulgida</name>
    <dbReference type="NCBI Taxonomy" id="380242"/>
    <lineage>
        <taxon>Bacteria</taxon>
        <taxon>Pseudomonadati</taxon>
        <taxon>Planctomycetota</taxon>
        <taxon>Candidatus Brocadiia</taxon>
        <taxon>Candidatus Brocadiales</taxon>
        <taxon>Candidatus Brocadiaceae</taxon>
        <taxon>Candidatus Brocadia</taxon>
    </lineage>
</organism>
<dbReference type="SUPFAM" id="SSF53335">
    <property type="entry name" value="S-adenosyl-L-methionine-dependent methyltransferases"/>
    <property type="match status" value="1"/>
</dbReference>
<evidence type="ECO:0000256" key="12">
    <source>
        <dbReference type="ARBA" id="ARBA00047283"/>
    </source>
</evidence>
<comment type="subcellular location">
    <subcellularLocation>
        <location evidence="2">Cytoplasm</location>
    </subcellularLocation>
</comment>
<dbReference type="GO" id="GO:0006355">
    <property type="term" value="P:regulation of DNA-templated transcription"/>
    <property type="evidence" value="ECO:0007669"/>
    <property type="project" value="InterPro"/>
</dbReference>
<name>A0A0M2V0B7_9BACT</name>
<accession>A0A0M2V0B7</accession>
<dbReference type="InterPro" id="IPR006027">
    <property type="entry name" value="NusB_RsmB_TIM44"/>
</dbReference>
<dbReference type="SUPFAM" id="SSF48013">
    <property type="entry name" value="NusB-like"/>
    <property type="match status" value="1"/>
</dbReference>
<comment type="catalytic activity">
    <reaction evidence="12">
        <text>cytidine(967) in 16S rRNA + S-adenosyl-L-methionine = 5-methylcytidine(967) in 16S rRNA + S-adenosyl-L-homocysteine + H(+)</text>
        <dbReference type="Rhea" id="RHEA:42748"/>
        <dbReference type="Rhea" id="RHEA-COMP:10219"/>
        <dbReference type="Rhea" id="RHEA-COMP:10220"/>
        <dbReference type="ChEBI" id="CHEBI:15378"/>
        <dbReference type="ChEBI" id="CHEBI:57856"/>
        <dbReference type="ChEBI" id="CHEBI:59789"/>
        <dbReference type="ChEBI" id="CHEBI:74483"/>
        <dbReference type="ChEBI" id="CHEBI:82748"/>
        <dbReference type="EC" id="2.1.1.176"/>
    </reaction>
</comment>
<keyword evidence="5" id="KW-0698">rRNA processing</keyword>
<dbReference type="AlphaFoldDB" id="A0A0M2V0B7"/>
<comment type="caution">
    <text evidence="15">The sequence shown here is derived from an EMBL/GenBank/DDBJ whole genome shotgun (WGS) entry which is preliminary data.</text>
</comment>
<dbReference type="InterPro" id="IPR001678">
    <property type="entry name" value="MeTrfase_RsmB-F_NOP2_dom"/>
</dbReference>
<dbReference type="NCBIfam" id="NF011494">
    <property type="entry name" value="PRK14902.1"/>
    <property type="match status" value="1"/>
</dbReference>
<feature type="active site" description="Nucleophile" evidence="13">
    <location>
        <position position="413"/>
    </location>
</feature>
<dbReference type="Pfam" id="PF22458">
    <property type="entry name" value="RsmF-B_ferredox"/>
    <property type="match status" value="1"/>
</dbReference>
<evidence type="ECO:0000256" key="5">
    <source>
        <dbReference type="ARBA" id="ARBA00022552"/>
    </source>
</evidence>
<keyword evidence="16" id="KW-1185">Reference proteome</keyword>
<evidence type="ECO:0000313" key="16">
    <source>
        <dbReference type="Proteomes" id="UP000034954"/>
    </source>
</evidence>
<dbReference type="Pfam" id="PF01029">
    <property type="entry name" value="NusB"/>
    <property type="match status" value="1"/>
</dbReference>
<reference evidence="15 16" key="1">
    <citation type="journal article" date="2013" name="BMC Microbiol.">
        <title>Identification of the type II cytochrome c maturation pathway in anammox bacteria by comparative genomics.</title>
        <authorList>
            <person name="Ferousi C."/>
            <person name="Speth D.R."/>
            <person name="Reimann J."/>
            <person name="Op den Camp H.J."/>
            <person name="Allen J.W."/>
            <person name="Keltjens J.T."/>
            <person name="Jetten M.S."/>
        </authorList>
    </citation>
    <scope>NUCLEOTIDE SEQUENCE [LARGE SCALE GENOMIC DNA]</scope>
    <source>
        <strain evidence="15">RU1</strain>
    </source>
</reference>
<dbReference type="EMBL" id="LAQJ01000122">
    <property type="protein sequence ID" value="KKO20174.1"/>
    <property type="molecule type" value="Genomic_DNA"/>
</dbReference>
<evidence type="ECO:0000313" key="15">
    <source>
        <dbReference type="EMBL" id="KKO20174.1"/>
    </source>
</evidence>
<evidence type="ECO:0000256" key="8">
    <source>
        <dbReference type="ARBA" id="ARBA00022691"/>
    </source>
</evidence>
<dbReference type="InterPro" id="IPR035926">
    <property type="entry name" value="NusB-like_sf"/>
</dbReference>
<evidence type="ECO:0000256" key="10">
    <source>
        <dbReference type="ARBA" id="ARBA00030399"/>
    </source>
</evidence>
<keyword evidence="4" id="KW-0963">Cytoplasm</keyword>
<evidence type="ECO:0000259" key="14">
    <source>
        <dbReference type="PROSITE" id="PS51686"/>
    </source>
</evidence>
<dbReference type="InterPro" id="IPR049560">
    <property type="entry name" value="MeTrfase_RsmB-F_NOP2_cat"/>
</dbReference>
<evidence type="ECO:0000256" key="9">
    <source>
        <dbReference type="ARBA" id="ARBA00022884"/>
    </source>
</evidence>
<dbReference type="InterPro" id="IPR004573">
    <property type="entry name" value="rRNA_ssu_MeTfrase_B"/>
</dbReference>
<dbReference type="PANTHER" id="PTHR22807:SF53">
    <property type="entry name" value="RIBOSOMAL RNA SMALL SUBUNIT METHYLTRANSFERASE B-RELATED"/>
    <property type="match status" value="1"/>
</dbReference>
<evidence type="ECO:0000256" key="6">
    <source>
        <dbReference type="ARBA" id="ARBA00022603"/>
    </source>
</evidence>
<evidence type="ECO:0000256" key="7">
    <source>
        <dbReference type="ARBA" id="ARBA00022679"/>
    </source>
</evidence>
<evidence type="ECO:0000256" key="1">
    <source>
        <dbReference type="ARBA" id="ARBA00002724"/>
    </source>
</evidence>
<dbReference type="GO" id="GO:0008649">
    <property type="term" value="F:rRNA methyltransferase activity"/>
    <property type="evidence" value="ECO:0007669"/>
    <property type="project" value="InterPro"/>
</dbReference>
<protein>
    <recommendedName>
        <fullName evidence="3">16S rRNA (cytosine(967)-C(5))-methyltransferase</fullName>
        <ecNumber evidence="3">2.1.1.176</ecNumber>
    </recommendedName>
    <alternativeName>
        <fullName evidence="10">16S rRNA m5C967 methyltransferase</fullName>
    </alternativeName>
    <alternativeName>
        <fullName evidence="11">rRNA (cytosine-C(5)-)-methyltransferase RsmB</fullName>
    </alternativeName>
</protein>
<keyword evidence="7 13" id="KW-0808">Transferase</keyword>
<dbReference type="PATRIC" id="fig|380242.3.peg.1403"/>
<dbReference type="CDD" id="cd02440">
    <property type="entry name" value="AdoMet_MTases"/>
    <property type="match status" value="1"/>
</dbReference>
<keyword evidence="9 13" id="KW-0694">RNA-binding</keyword>
<dbReference type="PANTHER" id="PTHR22807">
    <property type="entry name" value="NOP2 YEAST -RELATED NOL1/NOP2/FMU SUN DOMAIN-CONTAINING"/>
    <property type="match status" value="1"/>
</dbReference>
<feature type="binding site" evidence="13">
    <location>
        <position position="360"/>
    </location>
    <ligand>
        <name>S-adenosyl-L-methionine</name>
        <dbReference type="ChEBI" id="CHEBI:59789"/>
    </ligand>
</feature>
<dbReference type="Pfam" id="PF01189">
    <property type="entry name" value="Methyltr_RsmB-F"/>
    <property type="match status" value="1"/>
</dbReference>
<dbReference type="GO" id="GO:0005737">
    <property type="term" value="C:cytoplasm"/>
    <property type="evidence" value="ECO:0007669"/>
    <property type="project" value="UniProtKB-SubCell"/>
</dbReference>
<dbReference type="InterPro" id="IPR029063">
    <property type="entry name" value="SAM-dependent_MTases_sf"/>
</dbReference>
<dbReference type="NCBIfam" id="TIGR00563">
    <property type="entry name" value="rsmB"/>
    <property type="match status" value="1"/>
</dbReference>
<keyword evidence="8 13" id="KW-0949">S-adenosyl-L-methionine</keyword>
<dbReference type="Gene3D" id="3.40.50.150">
    <property type="entry name" value="Vaccinia Virus protein VP39"/>
    <property type="match status" value="1"/>
</dbReference>
<gene>
    <name evidence="15" type="ORF">BROFUL_01133</name>
</gene>
<evidence type="ECO:0000256" key="3">
    <source>
        <dbReference type="ARBA" id="ARBA00012140"/>
    </source>
</evidence>
<dbReference type="EC" id="2.1.1.176" evidence="3"/>
<evidence type="ECO:0000256" key="13">
    <source>
        <dbReference type="PROSITE-ProRule" id="PRU01023"/>
    </source>
</evidence>